<organism evidence="2">
    <name type="scientific">Oryza brachyantha</name>
    <name type="common">malo sina</name>
    <dbReference type="NCBI Taxonomy" id="4533"/>
    <lineage>
        <taxon>Eukaryota</taxon>
        <taxon>Viridiplantae</taxon>
        <taxon>Streptophyta</taxon>
        <taxon>Embryophyta</taxon>
        <taxon>Tracheophyta</taxon>
        <taxon>Spermatophyta</taxon>
        <taxon>Magnoliopsida</taxon>
        <taxon>Liliopsida</taxon>
        <taxon>Poales</taxon>
        <taxon>Poaceae</taxon>
        <taxon>BOP clade</taxon>
        <taxon>Oryzoideae</taxon>
        <taxon>Oryzeae</taxon>
        <taxon>Oryzinae</taxon>
        <taxon>Oryza</taxon>
    </lineage>
</organism>
<evidence type="ECO:0000313" key="2">
    <source>
        <dbReference type="EnsemblPlants" id="OB06G15980.1"/>
    </source>
</evidence>
<dbReference type="EnsemblPlants" id="OB06G15980.1">
    <property type="protein sequence ID" value="OB06G15980.1"/>
    <property type="gene ID" value="OB06G15980"/>
</dbReference>
<protein>
    <submittedName>
        <fullName evidence="2">Uncharacterized protein</fullName>
    </submittedName>
</protein>
<reference evidence="2" key="2">
    <citation type="submission" date="2013-04" db="UniProtKB">
        <authorList>
            <consortium name="EnsemblPlants"/>
        </authorList>
    </citation>
    <scope>IDENTIFICATION</scope>
</reference>
<proteinExistence type="predicted"/>
<feature type="compositionally biased region" description="Basic and acidic residues" evidence="1">
    <location>
        <begin position="11"/>
        <end position="21"/>
    </location>
</feature>
<evidence type="ECO:0000256" key="1">
    <source>
        <dbReference type="SAM" id="MobiDB-lite"/>
    </source>
</evidence>
<dbReference type="Proteomes" id="UP000006038">
    <property type="component" value="Chromosome 6"/>
</dbReference>
<dbReference type="HOGENOM" id="CLU_2350128_0_0_1"/>
<feature type="region of interest" description="Disordered" evidence="1">
    <location>
        <begin position="1"/>
        <end position="30"/>
    </location>
</feature>
<dbReference type="AlphaFoldDB" id="J3MC54"/>
<evidence type="ECO:0000313" key="3">
    <source>
        <dbReference type="Proteomes" id="UP000006038"/>
    </source>
</evidence>
<feature type="compositionally biased region" description="Basic residues" evidence="1">
    <location>
        <begin position="1"/>
        <end position="10"/>
    </location>
</feature>
<name>J3MC54_ORYBR</name>
<dbReference type="Gramene" id="OB06G15980.1">
    <property type="protein sequence ID" value="OB06G15980.1"/>
    <property type="gene ID" value="OB06G15980"/>
</dbReference>
<sequence length="97" mass="10819">MGSWVHGRRGNSRDGIARDGKFPSTSRVTHHYSYRHTGPTYNGTHTSATIMALPPWWRVIFLALWWAWPIDLKPGKGCAKAGGAGKQVYLCSYISSK</sequence>
<accession>J3MC54</accession>
<keyword evidence="3" id="KW-1185">Reference proteome</keyword>
<reference evidence="2" key="1">
    <citation type="journal article" date="2013" name="Nat. Commun.">
        <title>Whole-genome sequencing of Oryza brachyantha reveals mechanisms underlying Oryza genome evolution.</title>
        <authorList>
            <person name="Chen J."/>
            <person name="Huang Q."/>
            <person name="Gao D."/>
            <person name="Wang J."/>
            <person name="Lang Y."/>
            <person name="Liu T."/>
            <person name="Li B."/>
            <person name="Bai Z."/>
            <person name="Luis Goicoechea J."/>
            <person name="Liang C."/>
            <person name="Chen C."/>
            <person name="Zhang W."/>
            <person name="Sun S."/>
            <person name="Liao Y."/>
            <person name="Zhang X."/>
            <person name="Yang L."/>
            <person name="Song C."/>
            <person name="Wang M."/>
            <person name="Shi J."/>
            <person name="Liu G."/>
            <person name="Liu J."/>
            <person name="Zhou H."/>
            <person name="Zhou W."/>
            <person name="Yu Q."/>
            <person name="An N."/>
            <person name="Chen Y."/>
            <person name="Cai Q."/>
            <person name="Wang B."/>
            <person name="Liu B."/>
            <person name="Min J."/>
            <person name="Huang Y."/>
            <person name="Wu H."/>
            <person name="Li Z."/>
            <person name="Zhang Y."/>
            <person name="Yin Y."/>
            <person name="Song W."/>
            <person name="Jiang J."/>
            <person name="Jackson S.A."/>
            <person name="Wing R.A."/>
            <person name="Wang J."/>
            <person name="Chen M."/>
        </authorList>
    </citation>
    <scope>NUCLEOTIDE SEQUENCE [LARGE SCALE GENOMIC DNA]</scope>
    <source>
        <strain evidence="2">cv. IRGC 101232</strain>
    </source>
</reference>